<dbReference type="EC" id="1.3.1.76" evidence="2"/>
<dbReference type="Pfam" id="PF14824">
    <property type="entry name" value="Sirohm_synth_M"/>
    <property type="match status" value="1"/>
</dbReference>
<keyword evidence="10" id="KW-1185">Reference proteome</keyword>
<evidence type="ECO:0000256" key="6">
    <source>
        <dbReference type="ARBA" id="ARBA00047561"/>
    </source>
</evidence>
<evidence type="ECO:0000259" key="8">
    <source>
        <dbReference type="Pfam" id="PF14824"/>
    </source>
</evidence>
<dbReference type="SUPFAM" id="SSF75615">
    <property type="entry name" value="Siroheme synthase middle domains-like"/>
    <property type="match status" value="1"/>
</dbReference>
<dbReference type="PANTHER" id="PTHR35330">
    <property type="entry name" value="SIROHEME BIOSYNTHESIS PROTEIN MET8"/>
    <property type="match status" value="1"/>
</dbReference>
<dbReference type="UniPathway" id="UPA00262">
    <property type="reaction ID" value="UER00222"/>
</dbReference>
<dbReference type="OrthoDB" id="1721126at2759"/>
<dbReference type="InterPro" id="IPR028161">
    <property type="entry name" value="Met8-like"/>
</dbReference>
<dbReference type="InterPro" id="IPR036291">
    <property type="entry name" value="NAD(P)-bd_dom_sf"/>
</dbReference>
<dbReference type="InterPro" id="IPR028281">
    <property type="entry name" value="Sirohaem_synthase_central"/>
</dbReference>
<evidence type="ECO:0000256" key="1">
    <source>
        <dbReference type="ARBA" id="ARBA00005010"/>
    </source>
</evidence>
<evidence type="ECO:0000313" key="10">
    <source>
        <dbReference type="Proteomes" id="UP000094385"/>
    </source>
</evidence>
<gene>
    <name evidence="9" type="ORF">LIPSTDRAFT_61657</name>
</gene>
<dbReference type="GO" id="GO:0043115">
    <property type="term" value="F:precorrin-2 dehydrogenase activity"/>
    <property type="evidence" value="ECO:0007669"/>
    <property type="project" value="UniProtKB-EC"/>
</dbReference>
<sequence>MTTLGKPVTVVGGGEVATGRVAHLIAADAIITVICPPSGLSPELQYRVARKQIKHIPRNFDIELDLHVAQPSMVLVAIDSPSASTEIYTECKALKIPVNVADVPRECDFYFGSMYRDGPLQIMVSTNGNGPKMSHLVRRRIEDELKQEPFGLAIERLGVLRRRVREKFPGSGKAEIRKRMQWVSQISEQWTIAQLAKLDDDMIEKVVHNIDDEPPTFEHLTNT</sequence>
<evidence type="ECO:0000259" key="7">
    <source>
        <dbReference type="Pfam" id="PF14823"/>
    </source>
</evidence>
<feature type="domain" description="Siroheme biosynthesis protein Met8 C-terminal" evidence="7">
    <location>
        <begin position="150"/>
        <end position="209"/>
    </location>
</feature>
<evidence type="ECO:0000256" key="4">
    <source>
        <dbReference type="ARBA" id="ARBA00023027"/>
    </source>
</evidence>
<dbReference type="Proteomes" id="UP000094385">
    <property type="component" value="Unassembled WGS sequence"/>
</dbReference>
<dbReference type="EMBL" id="KV454291">
    <property type="protein sequence ID" value="ODQ74779.1"/>
    <property type="molecule type" value="Genomic_DNA"/>
</dbReference>
<dbReference type="STRING" id="675824.A0A1E3QAQ0"/>
<accession>A0A1E3QAQ0</accession>
<dbReference type="PANTHER" id="PTHR35330:SF1">
    <property type="entry name" value="SIROHEME BIOSYNTHESIS PROTEIN MET8"/>
    <property type="match status" value="1"/>
</dbReference>
<dbReference type="InterPro" id="IPR006367">
    <property type="entry name" value="Sirohaem_synthase_N"/>
</dbReference>
<keyword evidence="3" id="KW-0560">Oxidoreductase</keyword>
<reference evidence="9 10" key="1">
    <citation type="journal article" date="2016" name="Proc. Natl. Acad. Sci. U.S.A.">
        <title>Comparative genomics of biotechnologically important yeasts.</title>
        <authorList>
            <person name="Riley R."/>
            <person name="Haridas S."/>
            <person name="Wolfe K.H."/>
            <person name="Lopes M.R."/>
            <person name="Hittinger C.T."/>
            <person name="Goeker M."/>
            <person name="Salamov A.A."/>
            <person name="Wisecaver J.H."/>
            <person name="Long T.M."/>
            <person name="Calvey C.H."/>
            <person name="Aerts A.L."/>
            <person name="Barry K.W."/>
            <person name="Choi C."/>
            <person name="Clum A."/>
            <person name="Coughlan A.Y."/>
            <person name="Deshpande S."/>
            <person name="Douglass A.P."/>
            <person name="Hanson S.J."/>
            <person name="Klenk H.-P."/>
            <person name="LaButti K.M."/>
            <person name="Lapidus A."/>
            <person name="Lindquist E.A."/>
            <person name="Lipzen A.M."/>
            <person name="Meier-Kolthoff J.P."/>
            <person name="Ohm R.A."/>
            <person name="Otillar R.P."/>
            <person name="Pangilinan J.L."/>
            <person name="Peng Y."/>
            <person name="Rokas A."/>
            <person name="Rosa C.A."/>
            <person name="Scheuner C."/>
            <person name="Sibirny A.A."/>
            <person name="Slot J.C."/>
            <person name="Stielow J.B."/>
            <person name="Sun H."/>
            <person name="Kurtzman C.P."/>
            <person name="Blackwell M."/>
            <person name="Grigoriev I.V."/>
            <person name="Jeffries T.W."/>
        </authorList>
    </citation>
    <scope>NUCLEOTIDE SEQUENCE [LARGE SCALE GENOMIC DNA]</scope>
    <source>
        <strain evidence="9 10">NRRL Y-11557</strain>
    </source>
</reference>
<dbReference type="GO" id="GO:0004325">
    <property type="term" value="F:ferrochelatase activity"/>
    <property type="evidence" value="ECO:0007669"/>
    <property type="project" value="InterPro"/>
</dbReference>
<keyword evidence="5" id="KW-0627">Porphyrin biosynthesis</keyword>
<evidence type="ECO:0000256" key="5">
    <source>
        <dbReference type="ARBA" id="ARBA00023244"/>
    </source>
</evidence>
<dbReference type="NCBIfam" id="TIGR01470">
    <property type="entry name" value="cysG_Nterm"/>
    <property type="match status" value="1"/>
</dbReference>
<organism evidence="9 10">
    <name type="scientific">Lipomyces starkeyi NRRL Y-11557</name>
    <dbReference type="NCBI Taxonomy" id="675824"/>
    <lineage>
        <taxon>Eukaryota</taxon>
        <taxon>Fungi</taxon>
        <taxon>Dikarya</taxon>
        <taxon>Ascomycota</taxon>
        <taxon>Saccharomycotina</taxon>
        <taxon>Lipomycetes</taxon>
        <taxon>Lipomycetales</taxon>
        <taxon>Lipomycetaceae</taxon>
        <taxon>Lipomyces</taxon>
    </lineage>
</organism>
<evidence type="ECO:0000256" key="3">
    <source>
        <dbReference type="ARBA" id="ARBA00023002"/>
    </source>
</evidence>
<dbReference type="SUPFAM" id="SSF51735">
    <property type="entry name" value="NAD(P)-binding Rossmann-fold domains"/>
    <property type="match status" value="1"/>
</dbReference>
<dbReference type="AlphaFoldDB" id="A0A1E3QAQ0"/>
<dbReference type="Gene3D" id="1.10.3280.10">
    <property type="entry name" value="Siroheme synthase, domain 3"/>
    <property type="match status" value="1"/>
</dbReference>
<evidence type="ECO:0000256" key="2">
    <source>
        <dbReference type="ARBA" id="ARBA00012400"/>
    </source>
</evidence>
<dbReference type="Pfam" id="PF14823">
    <property type="entry name" value="Sirohm_synth_C"/>
    <property type="match status" value="1"/>
</dbReference>
<comment type="catalytic activity">
    <reaction evidence="6">
        <text>precorrin-2 + NAD(+) = sirohydrochlorin + NADH + 2 H(+)</text>
        <dbReference type="Rhea" id="RHEA:15613"/>
        <dbReference type="ChEBI" id="CHEBI:15378"/>
        <dbReference type="ChEBI" id="CHEBI:57540"/>
        <dbReference type="ChEBI" id="CHEBI:57945"/>
        <dbReference type="ChEBI" id="CHEBI:58351"/>
        <dbReference type="ChEBI" id="CHEBI:58827"/>
        <dbReference type="EC" id="1.3.1.76"/>
    </reaction>
</comment>
<dbReference type="InterPro" id="IPR028162">
    <property type="entry name" value="Met8_C"/>
</dbReference>
<feature type="domain" description="Siroheme synthase central" evidence="8">
    <location>
        <begin position="117"/>
        <end position="143"/>
    </location>
</feature>
<dbReference type="Gene3D" id="3.30.160.110">
    <property type="entry name" value="Siroheme synthase, domain 2"/>
    <property type="match status" value="1"/>
</dbReference>
<dbReference type="Pfam" id="PF13241">
    <property type="entry name" value="NAD_binding_7"/>
    <property type="match status" value="1"/>
</dbReference>
<keyword evidence="4" id="KW-0520">NAD</keyword>
<proteinExistence type="predicted"/>
<dbReference type="GO" id="GO:0019354">
    <property type="term" value="P:siroheme biosynthetic process"/>
    <property type="evidence" value="ECO:0007669"/>
    <property type="project" value="UniProtKB-UniPathway"/>
</dbReference>
<name>A0A1E3QAQ0_LIPST</name>
<comment type="pathway">
    <text evidence="1">Porphyrin-containing compound metabolism; siroheme biosynthesis; sirohydrochlorin from precorrin-2: step 1/1.</text>
</comment>
<dbReference type="Gene3D" id="3.40.50.720">
    <property type="entry name" value="NAD(P)-binding Rossmann-like Domain"/>
    <property type="match status" value="1"/>
</dbReference>
<evidence type="ECO:0000313" key="9">
    <source>
        <dbReference type="EMBL" id="ODQ74779.1"/>
    </source>
</evidence>
<protein>
    <recommendedName>
        <fullName evidence="2">precorrin-2 dehydrogenase</fullName>
        <ecNumber evidence="2">1.3.1.76</ecNumber>
    </recommendedName>
</protein>